<comment type="subcellular location">
    <subcellularLocation>
        <location evidence="1">Nucleus</location>
    </subcellularLocation>
</comment>
<dbReference type="GO" id="GO:0010468">
    <property type="term" value="P:regulation of gene expression"/>
    <property type="evidence" value="ECO:0007669"/>
    <property type="project" value="TreeGrafter"/>
</dbReference>
<evidence type="ECO:0000313" key="6">
    <source>
        <dbReference type="WBParaSite" id="PSAMB.scaffold11754size3151.g34380.t1"/>
    </source>
</evidence>
<dbReference type="Proteomes" id="UP000887566">
    <property type="component" value="Unplaced"/>
</dbReference>
<evidence type="ECO:0000313" key="5">
    <source>
        <dbReference type="Proteomes" id="UP000887566"/>
    </source>
</evidence>
<dbReference type="PANTHER" id="PTHR48033">
    <property type="entry name" value="RNA-BINDING (RRM/RBD/RNP MOTIFS) FAMILY PROTEIN"/>
    <property type="match status" value="1"/>
</dbReference>
<sequence>MFLSKALLRHSARPNVSNRMPKSATDSRDFVIPRIWVGNIKWTTGKAQLTEYFNRFGAVRDVRMFFDNYNGLHKGFAFVTFEDINSVSKVLETAHDHAIDNQQIRVKLAQSQEDDLAKRKFNFDI</sequence>
<keyword evidence="3" id="KW-0694">RNA-binding</keyword>
<reference evidence="6" key="1">
    <citation type="submission" date="2022-11" db="UniProtKB">
        <authorList>
            <consortium name="WormBaseParasite"/>
        </authorList>
    </citation>
    <scope>IDENTIFICATION</scope>
</reference>
<dbReference type="InterPro" id="IPR012677">
    <property type="entry name" value="Nucleotide-bd_a/b_plait_sf"/>
</dbReference>
<dbReference type="Pfam" id="PF00076">
    <property type="entry name" value="RRM_1"/>
    <property type="match status" value="1"/>
</dbReference>
<dbReference type="WBParaSite" id="PSAMB.scaffold11754size3151.g34380.t1">
    <property type="protein sequence ID" value="PSAMB.scaffold11754size3151.g34380.t1"/>
    <property type="gene ID" value="PSAMB.scaffold11754size3151.g34380"/>
</dbReference>
<evidence type="ECO:0000256" key="1">
    <source>
        <dbReference type="ARBA" id="ARBA00004123"/>
    </source>
</evidence>
<dbReference type="PANTHER" id="PTHR48033:SF9">
    <property type="entry name" value="TAR DNA-BINDING PROTEIN 43"/>
    <property type="match status" value="1"/>
</dbReference>
<dbReference type="CDD" id="cd00590">
    <property type="entry name" value="RRM_SF"/>
    <property type="match status" value="1"/>
</dbReference>
<keyword evidence="5" id="KW-1185">Reference proteome</keyword>
<dbReference type="GO" id="GO:0005654">
    <property type="term" value="C:nucleoplasm"/>
    <property type="evidence" value="ECO:0007669"/>
    <property type="project" value="TreeGrafter"/>
</dbReference>
<dbReference type="GO" id="GO:0003723">
    <property type="term" value="F:RNA binding"/>
    <property type="evidence" value="ECO:0007669"/>
    <property type="project" value="UniProtKB-UniRule"/>
</dbReference>
<dbReference type="InterPro" id="IPR000504">
    <property type="entry name" value="RRM_dom"/>
</dbReference>
<name>A0A914UQB2_9BILA</name>
<dbReference type="SUPFAM" id="SSF54928">
    <property type="entry name" value="RNA-binding domain, RBD"/>
    <property type="match status" value="1"/>
</dbReference>
<protein>
    <submittedName>
        <fullName evidence="6">RRM domain-containing protein</fullName>
    </submittedName>
</protein>
<dbReference type="GO" id="GO:0000785">
    <property type="term" value="C:chromatin"/>
    <property type="evidence" value="ECO:0007669"/>
    <property type="project" value="TreeGrafter"/>
</dbReference>
<feature type="domain" description="RRM" evidence="4">
    <location>
        <begin position="33"/>
        <end position="111"/>
    </location>
</feature>
<dbReference type="AlphaFoldDB" id="A0A914UQB2"/>
<organism evidence="5 6">
    <name type="scientific">Plectus sambesii</name>
    <dbReference type="NCBI Taxonomy" id="2011161"/>
    <lineage>
        <taxon>Eukaryota</taxon>
        <taxon>Metazoa</taxon>
        <taxon>Ecdysozoa</taxon>
        <taxon>Nematoda</taxon>
        <taxon>Chromadorea</taxon>
        <taxon>Plectida</taxon>
        <taxon>Plectina</taxon>
        <taxon>Plectoidea</taxon>
        <taxon>Plectidae</taxon>
        <taxon>Plectus</taxon>
    </lineage>
</organism>
<evidence type="ECO:0000256" key="3">
    <source>
        <dbReference type="PROSITE-ProRule" id="PRU00176"/>
    </source>
</evidence>
<keyword evidence="2" id="KW-0539">Nucleus</keyword>
<dbReference type="SMART" id="SM00360">
    <property type="entry name" value="RRM"/>
    <property type="match status" value="1"/>
</dbReference>
<evidence type="ECO:0000259" key="4">
    <source>
        <dbReference type="PROSITE" id="PS50102"/>
    </source>
</evidence>
<accession>A0A914UQB2</accession>
<dbReference type="Gene3D" id="3.30.70.330">
    <property type="match status" value="1"/>
</dbReference>
<proteinExistence type="predicted"/>
<evidence type="ECO:0000256" key="2">
    <source>
        <dbReference type="ARBA" id="ARBA00023242"/>
    </source>
</evidence>
<dbReference type="InterPro" id="IPR035979">
    <property type="entry name" value="RBD_domain_sf"/>
</dbReference>
<dbReference type="PROSITE" id="PS50102">
    <property type="entry name" value="RRM"/>
    <property type="match status" value="1"/>
</dbReference>